<evidence type="ECO:0000313" key="3">
    <source>
        <dbReference type="EMBL" id="KAL0356912.1"/>
    </source>
</evidence>
<proteinExistence type="predicted"/>
<dbReference type="EMBL" id="JACGWM010000008">
    <property type="protein sequence ID" value="KAL0356912.1"/>
    <property type="molecule type" value="Genomic_DNA"/>
</dbReference>
<reference evidence="3" key="2">
    <citation type="journal article" date="2024" name="Plant">
        <title>Genomic evolution and insights into agronomic trait innovations of Sesamum species.</title>
        <authorList>
            <person name="Miao H."/>
            <person name="Wang L."/>
            <person name="Qu L."/>
            <person name="Liu H."/>
            <person name="Sun Y."/>
            <person name="Le M."/>
            <person name="Wang Q."/>
            <person name="Wei S."/>
            <person name="Zheng Y."/>
            <person name="Lin W."/>
            <person name="Duan Y."/>
            <person name="Cao H."/>
            <person name="Xiong S."/>
            <person name="Wang X."/>
            <person name="Wei L."/>
            <person name="Li C."/>
            <person name="Ma Q."/>
            <person name="Ju M."/>
            <person name="Zhao R."/>
            <person name="Li G."/>
            <person name="Mu C."/>
            <person name="Tian Q."/>
            <person name="Mei H."/>
            <person name="Zhang T."/>
            <person name="Gao T."/>
            <person name="Zhang H."/>
        </authorList>
    </citation>
    <scope>NUCLEOTIDE SEQUENCE</scope>
    <source>
        <strain evidence="3">KEN8</strain>
    </source>
</reference>
<dbReference type="Pfam" id="PF13966">
    <property type="entry name" value="zf-RVT"/>
    <property type="match status" value="1"/>
</dbReference>
<comment type="caution">
    <text evidence="3">The sequence shown here is derived from an EMBL/GenBank/DDBJ whole genome shotgun (WGS) entry which is preliminary data.</text>
</comment>
<reference evidence="3" key="1">
    <citation type="submission" date="2020-06" db="EMBL/GenBank/DDBJ databases">
        <authorList>
            <person name="Li T."/>
            <person name="Hu X."/>
            <person name="Zhang T."/>
            <person name="Song X."/>
            <person name="Zhang H."/>
            <person name="Dai N."/>
            <person name="Sheng W."/>
            <person name="Hou X."/>
            <person name="Wei L."/>
        </authorList>
    </citation>
    <scope>NUCLEOTIDE SEQUENCE</scope>
    <source>
        <strain evidence="3">KEN8</strain>
        <tissue evidence="3">Leaf</tissue>
    </source>
</reference>
<feature type="domain" description="Reverse transcriptase zinc-binding" evidence="2">
    <location>
        <begin position="212"/>
        <end position="272"/>
    </location>
</feature>
<evidence type="ECO:0000259" key="2">
    <source>
        <dbReference type="Pfam" id="PF13966"/>
    </source>
</evidence>
<name>A0AAW2PL03_9LAMI</name>
<feature type="region of interest" description="Disordered" evidence="1">
    <location>
        <begin position="1"/>
        <end position="36"/>
    </location>
</feature>
<accession>A0AAW2PL03</accession>
<sequence length="299" mass="32799">MGGGLGWGKPSMGALGRGGDESPFSNGPIEVPGAGREATNGAMHGIAQLLDTYACASGQAINFGKSSIVFSRNVVVTVQTSIAGILGIQWTEKHDLRAWWENLSEQYLAPFGVECGRRSVLGFAVGSGSSIRVWGSPWIPSPTSFRPITPIVVHEPNLLVSELMDDESGEWKVSRLREIFLPIDIEAILSIPLGRTLQPDLIVWHYTKDGRFSVRSAYHLACLLKERTSSSKETQPWSFLWTAVVPQKVRLFVWKAYKNALPPAWNLLHRVGPPLAGCPLGHPTPLANYVYNGYKDNHL</sequence>
<dbReference type="InterPro" id="IPR026960">
    <property type="entry name" value="RVT-Znf"/>
</dbReference>
<protein>
    <recommendedName>
        <fullName evidence="2">Reverse transcriptase zinc-binding domain-containing protein</fullName>
    </recommendedName>
</protein>
<organism evidence="3">
    <name type="scientific">Sesamum calycinum</name>
    <dbReference type="NCBI Taxonomy" id="2727403"/>
    <lineage>
        <taxon>Eukaryota</taxon>
        <taxon>Viridiplantae</taxon>
        <taxon>Streptophyta</taxon>
        <taxon>Embryophyta</taxon>
        <taxon>Tracheophyta</taxon>
        <taxon>Spermatophyta</taxon>
        <taxon>Magnoliopsida</taxon>
        <taxon>eudicotyledons</taxon>
        <taxon>Gunneridae</taxon>
        <taxon>Pentapetalae</taxon>
        <taxon>asterids</taxon>
        <taxon>lamiids</taxon>
        <taxon>Lamiales</taxon>
        <taxon>Pedaliaceae</taxon>
        <taxon>Sesamum</taxon>
    </lineage>
</organism>
<dbReference type="AlphaFoldDB" id="A0AAW2PL03"/>
<evidence type="ECO:0000256" key="1">
    <source>
        <dbReference type="SAM" id="MobiDB-lite"/>
    </source>
</evidence>
<gene>
    <name evidence="3" type="ORF">Scaly_1376900</name>
</gene>